<sequence length="243" mass="26342">MIEIKVPYEIGGRSYAGLIVCDDDAAAAGRPVLFMQPDWYGVCTETIAQARELAEGRYVVLLADMFGTDYDAESKDFNQLLQGMLAVHKDLGFTLDCGGTAYKKMLAEAEAQGLITSDTPKYAVGYCAGGGFLMEQARAGEDFDALTVLHITNPNPVVPGTPCKVTGRVMAIHGSADPVTSKEMMTELETELTNAGAEWQTVLFGGAVHSFCVPSANFEGAQYDEKLCRKSYRMMHDFFAETA</sequence>
<dbReference type="RefSeq" id="WP_076694354.1">
    <property type="nucleotide sequence ID" value="NZ_CP015090.1"/>
</dbReference>
<dbReference type="Gene3D" id="3.40.50.1820">
    <property type="entry name" value="alpha/beta hydrolase"/>
    <property type="match status" value="1"/>
</dbReference>
<dbReference type="PANTHER" id="PTHR46623">
    <property type="entry name" value="CARBOXYMETHYLENEBUTENOLIDASE-RELATED"/>
    <property type="match status" value="1"/>
</dbReference>
<protein>
    <submittedName>
        <fullName evidence="2">Dienelactone hydrolase-like enzyme</fullName>
    </submittedName>
</protein>
<reference evidence="2 3" key="1">
    <citation type="submission" date="2016-04" db="EMBL/GenBank/DDBJ databases">
        <title>Deep-sea bacteria in the southern Pacific.</title>
        <authorList>
            <person name="Tang K."/>
        </authorList>
    </citation>
    <scope>NUCLEOTIDE SEQUENCE [LARGE SCALE GENOMIC DNA]</scope>
    <source>
        <strain evidence="2 3">JLT2014</strain>
        <plasmid evidence="3">ppaby2</plasmid>
    </source>
</reference>
<dbReference type="GO" id="GO:0016787">
    <property type="term" value="F:hydrolase activity"/>
    <property type="evidence" value="ECO:0007669"/>
    <property type="project" value="UniProtKB-KW"/>
</dbReference>
<feature type="domain" description="Dienelactone hydrolase" evidence="1">
    <location>
        <begin position="29"/>
        <end position="241"/>
    </location>
</feature>
<dbReference type="PANTHER" id="PTHR46623:SF7">
    <property type="entry name" value="CARBOXYMETHYLENEBUTENOLIDASE"/>
    <property type="match status" value="1"/>
</dbReference>
<gene>
    <name evidence="2" type="ORF">Ga0080574_TMP235</name>
</gene>
<dbReference type="OrthoDB" id="9787933at2"/>
<keyword evidence="2" id="KW-0378">Hydrolase</keyword>
<dbReference type="EMBL" id="CP015090">
    <property type="protein sequence ID" value="APZ50569.1"/>
    <property type="molecule type" value="Genomic_DNA"/>
</dbReference>
<dbReference type="Proteomes" id="UP000187059">
    <property type="component" value="Plasmid pPABY2"/>
</dbReference>
<dbReference type="AlphaFoldDB" id="A0A1P8UME1"/>
<dbReference type="InterPro" id="IPR051049">
    <property type="entry name" value="Dienelactone_hydrolase-like"/>
</dbReference>
<dbReference type="KEGG" id="paby:Ga0080574_TMP235"/>
<name>A0A1P8UME1_9RHOB</name>
<evidence type="ECO:0000313" key="3">
    <source>
        <dbReference type="Proteomes" id="UP000187059"/>
    </source>
</evidence>
<keyword evidence="2" id="KW-0614">Plasmid</keyword>
<dbReference type="SUPFAM" id="SSF53474">
    <property type="entry name" value="alpha/beta-Hydrolases"/>
    <property type="match status" value="1"/>
</dbReference>
<keyword evidence="3" id="KW-1185">Reference proteome</keyword>
<dbReference type="InterPro" id="IPR002925">
    <property type="entry name" value="Dienelactn_hydro"/>
</dbReference>
<dbReference type="Pfam" id="PF01738">
    <property type="entry name" value="DLH"/>
    <property type="match status" value="1"/>
</dbReference>
<proteinExistence type="predicted"/>
<evidence type="ECO:0000259" key="1">
    <source>
        <dbReference type="Pfam" id="PF01738"/>
    </source>
</evidence>
<dbReference type="InterPro" id="IPR029058">
    <property type="entry name" value="AB_hydrolase_fold"/>
</dbReference>
<organism evidence="2 3">
    <name type="scientific">Salipiger abyssi</name>
    <dbReference type="NCBI Taxonomy" id="1250539"/>
    <lineage>
        <taxon>Bacteria</taxon>
        <taxon>Pseudomonadati</taxon>
        <taxon>Pseudomonadota</taxon>
        <taxon>Alphaproteobacteria</taxon>
        <taxon>Rhodobacterales</taxon>
        <taxon>Roseobacteraceae</taxon>
        <taxon>Salipiger</taxon>
    </lineage>
</organism>
<evidence type="ECO:0000313" key="2">
    <source>
        <dbReference type="EMBL" id="APZ50569.1"/>
    </source>
</evidence>
<accession>A0A1P8UME1</accession>
<geneLocation type="plasmid" evidence="3">
    <name>ppaby2</name>
</geneLocation>